<protein>
    <submittedName>
        <fullName evidence="1">Uncharacterized protein</fullName>
    </submittedName>
</protein>
<accession>A0ACB7XXT4</accession>
<name>A0ACB7XXT4_9ERIC</name>
<reference evidence="1 2" key="1">
    <citation type="journal article" date="2021" name="Hortic Res">
        <title>High-quality reference genome and annotation aids understanding of berry development for evergreen blueberry (Vaccinium darrowii).</title>
        <authorList>
            <person name="Yu J."/>
            <person name="Hulse-Kemp A.M."/>
            <person name="Babiker E."/>
            <person name="Staton M."/>
        </authorList>
    </citation>
    <scope>NUCLEOTIDE SEQUENCE [LARGE SCALE GENOMIC DNA]</scope>
    <source>
        <strain evidence="2">cv. NJ 8807/NJ 8810</strain>
        <tissue evidence="1">Young leaf</tissue>
    </source>
</reference>
<evidence type="ECO:0000313" key="2">
    <source>
        <dbReference type="Proteomes" id="UP000828048"/>
    </source>
</evidence>
<sequence length="250" mass="28411">MVRLRHLYSVEAAFKYHFSSKETARVSFDHSSSKLDSLQTLHQMCACQKCLSFLVRTPNLRKLGLTEFSLYFSTLPGLNFLKCLETLSLDFGYFVERMELPLTVKRLTFKNAVVKSEAIPNLPNLEVLKFLHIQFLGSVWNTSEEAFPKLKYLRLCDANMEEWNASKYEFPRLEVLVLEHCRKLKQIPIDFGNLNELRKIMVMGCTQSVEGSAREIQVIVSNIHAHFRGALVVAGGCPVVSSGKLFGADV</sequence>
<comment type="caution">
    <text evidence="1">The sequence shown here is derived from an EMBL/GenBank/DDBJ whole genome shotgun (WGS) entry which is preliminary data.</text>
</comment>
<proteinExistence type="predicted"/>
<dbReference type="EMBL" id="CM037155">
    <property type="protein sequence ID" value="KAH7846061.1"/>
    <property type="molecule type" value="Genomic_DNA"/>
</dbReference>
<gene>
    <name evidence="1" type="ORF">Vadar_009263</name>
</gene>
<keyword evidence="2" id="KW-1185">Reference proteome</keyword>
<evidence type="ECO:0000313" key="1">
    <source>
        <dbReference type="EMBL" id="KAH7846061.1"/>
    </source>
</evidence>
<organism evidence="1 2">
    <name type="scientific">Vaccinium darrowii</name>
    <dbReference type="NCBI Taxonomy" id="229202"/>
    <lineage>
        <taxon>Eukaryota</taxon>
        <taxon>Viridiplantae</taxon>
        <taxon>Streptophyta</taxon>
        <taxon>Embryophyta</taxon>
        <taxon>Tracheophyta</taxon>
        <taxon>Spermatophyta</taxon>
        <taxon>Magnoliopsida</taxon>
        <taxon>eudicotyledons</taxon>
        <taxon>Gunneridae</taxon>
        <taxon>Pentapetalae</taxon>
        <taxon>asterids</taxon>
        <taxon>Ericales</taxon>
        <taxon>Ericaceae</taxon>
        <taxon>Vaccinioideae</taxon>
        <taxon>Vaccinieae</taxon>
        <taxon>Vaccinium</taxon>
    </lineage>
</organism>
<dbReference type="Proteomes" id="UP000828048">
    <property type="component" value="Chromosome 5"/>
</dbReference>